<protein>
    <submittedName>
        <fullName evidence="1">Uncharacterized protein</fullName>
    </submittedName>
</protein>
<accession>A0A2J0YU29</accession>
<name>A0A2J0YU29_RHIML</name>
<gene>
    <name evidence="1" type="ORF">CEJ86_30295</name>
</gene>
<sequence length="62" mass="6663">MLGKGTGKEFLEKKQEAHWSRLPAPVDARGGDGEEGDALLLGGLVLCDAGPPIYTPTERKRE</sequence>
<proteinExistence type="predicted"/>
<dbReference type="EMBL" id="NJGD01000026">
    <property type="protein sequence ID" value="PJR09904.1"/>
    <property type="molecule type" value="Genomic_DNA"/>
</dbReference>
<reference evidence="1 2" key="1">
    <citation type="submission" date="2017-06" db="EMBL/GenBank/DDBJ databases">
        <title>Ensifer strains isolated from leguminous trees and herbs display diverse denitrification phenotypes with some acting as strong N2O sinks.</title>
        <authorList>
            <person name="Woliy K."/>
            <person name="Mania D."/>
            <person name="Bakken L.R."/>
            <person name="Frostegard A."/>
        </authorList>
    </citation>
    <scope>NUCLEOTIDE SEQUENCE [LARGE SCALE GENOMIC DNA]</scope>
    <source>
        <strain evidence="1 2">AC50a</strain>
    </source>
</reference>
<dbReference type="Proteomes" id="UP000231987">
    <property type="component" value="Unassembled WGS sequence"/>
</dbReference>
<evidence type="ECO:0000313" key="1">
    <source>
        <dbReference type="EMBL" id="PJR09904.1"/>
    </source>
</evidence>
<organism evidence="1 2">
    <name type="scientific">Rhizobium meliloti</name>
    <name type="common">Ensifer meliloti</name>
    <name type="synonym">Sinorhizobium meliloti</name>
    <dbReference type="NCBI Taxonomy" id="382"/>
    <lineage>
        <taxon>Bacteria</taxon>
        <taxon>Pseudomonadati</taxon>
        <taxon>Pseudomonadota</taxon>
        <taxon>Alphaproteobacteria</taxon>
        <taxon>Hyphomicrobiales</taxon>
        <taxon>Rhizobiaceae</taxon>
        <taxon>Sinorhizobium/Ensifer group</taxon>
        <taxon>Sinorhizobium</taxon>
    </lineage>
</organism>
<dbReference type="AlphaFoldDB" id="A0A2J0YU29"/>
<evidence type="ECO:0000313" key="2">
    <source>
        <dbReference type="Proteomes" id="UP000231987"/>
    </source>
</evidence>
<comment type="caution">
    <text evidence="1">The sequence shown here is derived from an EMBL/GenBank/DDBJ whole genome shotgun (WGS) entry which is preliminary data.</text>
</comment>